<feature type="compositionally biased region" description="Low complexity" evidence="1">
    <location>
        <begin position="47"/>
        <end position="59"/>
    </location>
</feature>
<organism evidence="3 4">
    <name type="scientific">Boothiomyces macroporosus</name>
    <dbReference type="NCBI Taxonomy" id="261099"/>
    <lineage>
        <taxon>Eukaryota</taxon>
        <taxon>Fungi</taxon>
        <taxon>Fungi incertae sedis</taxon>
        <taxon>Chytridiomycota</taxon>
        <taxon>Chytridiomycota incertae sedis</taxon>
        <taxon>Chytridiomycetes</taxon>
        <taxon>Rhizophydiales</taxon>
        <taxon>Terramycetaceae</taxon>
        <taxon>Boothiomyces</taxon>
    </lineage>
</organism>
<keyword evidence="4" id="KW-1185">Reference proteome</keyword>
<proteinExistence type="predicted"/>
<dbReference type="AlphaFoldDB" id="A0AAD5UFK8"/>
<feature type="compositionally biased region" description="Basic and acidic residues" evidence="1">
    <location>
        <begin position="34"/>
        <end position="46"/>
    </location>
</feature>
<feature type="region of interest" description="Disordered" evidence="1">
    <location>
        <begin position="22"/>
        <end position="60"/>
    </location>
</feature>
<keyword evidence="2" id="KW-0472">Membrane</keyword>
<evidence type="ECO:0000256" key="2">
    <source>
        <dbReference type="SAM" id="Phobius"/>
    </source>
</evidence>
<dbReference type="Proteomes" id="UP001210925">
    <property type="component" value="Unassembled WGS sequence"/>
</dbReference>
<evidence type="ECO:0000313" key="4">
    <source>
        <dbReference type="Proteomes" id="UP001210925"/>
    </source>
</evidence>
<evidence type="ECO:0000313" key="3">
    <source>
        <dbReference type="EMBL" id="KAJ3253831.1"/>
    </source>
</evidence>
<keyword evidence="2" id="KW-1133">Transmembrane helix</keyword>
<reference evidence="3" key="1">
    <citation type="submission" date="2020-05" db="EMBL/GenBank/DDBJ databases">
        <title>Phylogenomic resolution of chytrid fungi.</title>
        <authorList>
            <person name="Stajich J.E."/>
            <person name="Amses K."/>
            <person name="Simmons R."/>
            <person name="Seto K."/>
            <person name="Myers J."/>
            <person name="Bonds A."/>
            <person name="Quandt C.A."/>
            <person name="Barry K."/>
            <person name="Liu P."/>
            <person name="Grigoriev I."/>
            <person name="Longcore J.E."/>
            <person name="James T.Y."/>
        </authorList>
    </citation>
    <scope>NUCLEOTIDE SEQUENCE</scope>
    <source>
        <strain evidence="3">PLAUS21</strain>
    </source>
</reference>
<gene>
    <name evidence="3" type="ORF">HK103_007692</name>
</gene>
<dbReference type="EMBL" id="JADGKB010000099">
    <property type="protein sequence ID" value="KAJ3253831.1"/>
    <property type="molecule type" value="Genomic_DNA"/>
</dbReference>
<name>A0AAD5UFK8_9FUNG</name>
<keyword evidence="2" id="KW-0812">Transmembrane</keyword>
<feature type="transmembrane region" description="Helical" evidence="2">
    <location>
        <begin position="183"/>
        <end position="203"/>
    </location>
</feature>
<evidence type="ECO:0000256" key="1">
    <source>
        <dbReference type="SAM" id="MobiDB-lite"/>
    </source>
</evidence>
<sequence>MARRRNSQEYRTMDSLYSAVNYENHDGQYYQDSYQDREYDSYERHPYPQSRSPQRPVPQKVGNTFITSAEAQEYVTLPKVKGRPENQQFNFPEPPIYSPQTMNHPFNAAPGFVEPPRAAEAWTINRTKSRDNFEPETNYNNIPDDRKSFESMHSQKAMTTERKKPMKRYMYGCIPTNSRSRNVCLGITAVVLLALGVVLYLFFPRFPDMHVNNIQLVPGNAFKLSPVTNVNGQLNFSFQLDMVMNISVTNSNMYHLKVDAIDLNAFILANATEINSQDPSPAESLLGATAPTRIYVNNSNMQQKIGNGTFGSILFPPGKTTTFLMNFTVFYSPNQQLGATNDPALNEIIQLCVSDPNVPLGQNRTTTIRYQANTPISIFTAVGYTPSIQNQLNINCPFQGQAKVKLIQAIAGGGTRGVSGST</sequence>
<comment type="caution">
    <text evidence="3">The sequence shown here is derived from an EMBL/GenBank/DDBJ whole genome shotgun (WGS) entry which is preliminary data.</text>
</comment>
<accession>A0AAD5UFK8</accession>
<protein>
    <submittedName>
        <fullName evidence="3">Uncharacterized protein</fullName>
    </submittedName>
</protein>